<name>A0A1R3JE51_9ROSI</name>
<proteinExistence type="predicted"/>
<evidence type="ECO:0000313" key="1">
    <source>
        <dbReference type="EMBL" id="OMO93103.1"/>
    </source>
</evidence>
<evidence type="ECO:0000313" key="2">
    <source>
        <dbReference type="Proteomes" id="UP000187203"/>
    </source>
</evidence>
<gene>
    <name evidence="1" type="ORF">COLO4_17118</name>
</gene>
<sequence length="33" mass="3950">MEKNLCDRLLDTTQPISERFRALFSLRNLKVQI</sequence>
<dbReference type="STRING" id="93759.A0A1R3JE51"/>
<reference evidence="2" key="1">
    <citation type="submission" date="2013-09" db="EMBL/GenBank/DDBJ databases">
        <title>Corchorus olitorius genome sequencing.</title>
        <authorList>
            <person name="Alam M."/>
            <person name="Haque M.S."/>
            <person name="Islam M.S."/>
            <person name="Emdad E.M."/>
            <person name="Islam M.M."/>
            <person name="Ahmed B."/>
            <person name="Halim A."/>
            <person name="Hossen Q.M.M."/>
            <person name="Hossain M.Z."/>
            <person name="Ahmed R."/>
            <person name="Khan M.M."/>
            <person name="Islam R."/>
            <person name="Rashid M.M."/>
            <person name="Khan S.A."/>
            <person name="Rahman M.S."/>
            <person name="Alam M."/>
            <person name="Yahiya A.S."/>
            <person name="Khan M.S."/>
            <person name="Azam M.S."/>
            <person name="Haque T."/>
            <person name="Lashkar M.Z.H."/>
            <person name="Akhand A.I."/>
            <person name="Morshed G."/>
            <person name="Roy S."/>
            <person name="Uddin K.S."/>
            <person name="Rabeya T."/>
            <person name="Hossain A.S."/>
            <person name="Chowdhury A."/>
            <person name="Snigdha A.R."/>
            <person name="Mortoza M.S."/>
            <person name="Matin S.A."/>
            <person name="Hoque S.M.E."/>
            <person name="Islam M.K."/>
            <person name="Roy D.K."/>
            <person name="Haider R."/>
            <person name="Moosa M.M."/>
            <person name="Elias S.M."/>
            <person name="Hasan A.M."/>
            <person name="Jahan S."/>
            <person name="Shafiuddin M."/>
            <person name="Mahmood N."/>
            <person name="Shommy N.S."/>
        </authorList>
    </citation>
    <scope>NUCLEOTIDE SEQUENCE [LARGE SCALE GENOMIC DNA]</scope>
    <source>
        <strain evidence="2">cv. O-4</strain>
    </source>
</reference>
<dbReference type="EMBL" id="AWUE01016290">
    <property type="protein sequence ID" value="OMO93103.1"/>
    <property type="molecule type" value="Genomic_DNA"/>
</dbReference>
<comment type="caution">
    <text evidence="1">The sequence shown here is derived from an EMBL/GenBank/DDBJ whole genome shotgun (WGS) entry which is preliminary data.</text>
</comment>
<dbReference type="OrthoDB" id="1668619at2759"/>
<keyword evidence="2" id="KW-1185">Reference proteome</keyword>
<dbReference type="AlphaFoldDB" id="A0A1R3JE51"/>
<organism evidence="1 2">
    <name type="scientific">Corchorus olitorius</name>
    <dbReference type="NCBI Taxonomy" id="93759"/>
    <lineage>
        <taxon>Eukaryota</taxon>
        <taxon>Viridiplantae</taxon>
        <taxon>Streptophyta</taxon>
        <taxon>Embryophyta</taxon>
        <taxon>Tracheophyta</taxon>
        <taxon>Spermatophyta</taxon>
        <taxon>Magnoliopsida</taxon>
        <taxon>eudicotyledons</taxon>
        <taxon>Gunneridae</taxon>
        <taxon>Pentapetalae</taxon>
        <taxon>rosids</taxon>
        <taxon>malvids</taxon>
        <taxon>Malvales</taxon>
        <taxon>Malvaceae</taxon>
        <taxon>Grewioideae</taxon>
        <taxon>Apeibeae</taxon>
        <taxon>Corchorus</taxon>
    </lineage>
</organism>
<keyword evidence="1" id="KW-0456">Lyase</keyword>
<accession>A0A1R3JE51</accession>
<dbReference type="Proteomes" id="UP000187203">
    <property type="component" value="Unassembled WGS sequence"/>
</dbReference>
<protein>
    <submittedName>
        <fullName evidence="1">Lyase</fullName>
    </submittedName>
</protein>
<dbReference type="GO" id="GO:0016829">
    <property type="term" value="F:lyase activity"/>
    <property type="evidence" value="ECO:0007669"/>
    <property type="project" value="UniProtKB-KW"/>
</dbReference>